<evidence type="ECO:0000256" key="3">
    <source>
        <dbReference type="ARBA" id="ARBA00022679"/>
    </source>
</evidence>
<dbReference type="Pfam" id="PF04313">
    <property type="entry name" value="HSDR_N"/>
    <property type="match status" value="1"/>
</dbReference>
<evidence type="ECO:0000313" key="8">
    <source>
        <dbReference type="EMBL" id="BCN32989.1"/>
    </source>
</evidence>
<dbReference type="GO" id="GO:0009007">
    <property type="term" value="F:site-specific DNA-methyltransferase (adenine-specific) activity"/>
    <property type="evidence" value="ECO:0007669"/>
    <property type="project" value="UniProtKB-EC"/>
</dbReference>
<dbReference type="PRINTS" id="PR00507">
    <property type="entry name" value="N12N6MTFRASE"/>
</dbReference>
<dbReference type="KEGG" id="ahb:bsdtb5_42840"/>
<keyword evidence="8" id="KW-0255">Endonuclease</keyword>
<dbReference type="Gene3D" id="3.40.50.150">
    <property type="entry name" value="Vaccinia Virus protein VP39"/>
    <property type="match status" value="1"/>
</dbReference>
<evidence type="ECO:0000313" key="9">
    <source>
        <dbReference type="Proteomes" id="UP000595897"/>
    </source>
</evidence>
<dbReference type="GO" id="GO:0032259">
    <property type="term" value="P:methylation"/>
    <property type="evidence" value="ECO:0007669"/>
    <property type="project" value="UniProtKB-KW"/>
</dbReference>
<gene>
    <name evidence="8" type="ORF">bsdtb5_42840</name>
</gene>
<dbReference type="SUPFAM" id="SSF53335">
    <property type="entry name" value="S-adenosyl-L-methionine-dependent methyltransferases"/>
    <property type="match status" value="1"/>
</dbReference>
<dbReference type="GO" id="GO:0009307">
    <property type="term" value="P:DNA restriction-modification system"/>
    <property type="evidence" value="ECO:0007669"/>
    <property type="project" value="UniProtKB-KW"/>
</dbReference>
<name>A0A7R7IFA9_9FIRM</name>
<feature type="domain" description="Type II methyltransferase M.TaqI-like" evidence="7">
    <location>
        <begin position="433"/>
        <end position="614"/>
    </location>
</feature>
<dbReference type="EC" id="2.1.1.72" evidence="1"/>
<dbReference type="PANTHER" id="PTHR33841:SF1">
    <property type="entry name" value="DNA METHYLTRANSFERASE A"/>
    <property type="match status" value="1"/>
</dbReference>
<evidence type="ECO:0000256" key="4">
    <source>
        <dbReference type="ARBA" id="ARBA00022691"/>
    </source>
</evidence>
<dbReference type="GO" id="GO:0003677">
    <property type="term" value="F:DNA binding"/>
    <property type="evidence" value="ECO:0007669"/>
    <property type="project" value="UniProtKB-KW"/>
</dbReference>
<dbReference type="AlphaFoldDB" id="A0A7R7IFA9"/>
<dbReference type="GO" id="GO:0009035">
    <property type="term" value="F:type I site-specific deoxyribonuclease activity"/>
    <property type="evidence" value="ECO:0007669"/>
    <property type="project" value="UniProtKB-EC"/>
</dbReference>
<dbReference type="RefSeq" id="WP_271713983.1">
    <property type="nucleotide sequence ID" value="NZ_AP024169.1"/>
</dbReference>
<dbReference type="Pfam" id="PF07669">
    <property type="entry name" value="Eco57I"/>
    <property type="match status" value="1"/>
</dbReference>
<dbReference type="EMBL" id="AP024169">
    <property type="protein sequence ID" value="BCN32989.1"/>
    <property type="molecule type" value="Genomic_DNA"/>
</dbReference>
<reference evidence="8 9" key="1">
    <citation type="submission" date="2020-11" db="EMBL/GenBank/DDBJ databases">
        <title>Draft genome sequencing of a Lachnospiraceae strain isolated from anoxic soil subjected to BSD treatment.</title>
        <authorList>
            <person name="Uek A."/>
            <person name="Tonouchi A."/>
        </authorList>
    </citation>
    <scope>NUCLEOTIDE SEQUENCE [LARGE SCALE GENOMIC DNA]</scope>
    <source>
        <strain evidence="8 9">TB5</strain>
    </source>
</reference>
<dbReference type="REBASE" id="481157">
    <property type="entry name" value="LbaTB5ORF42830P"/>
</dbReference>
<feature type="domain" description="Restriction endonuclease type I HsdR N-terminal" evidence="6">
    <location>
        <begin position="57"/>
        <end position="129"/>
    </location>
</feature>
<dbReference type="InterPro" id="IPR029063">
    <property type="entry name" value="SAM-dependent_MTases_sf"/>
</dbReference>
<evidence type="ECO:0000259" key="6">
    <source>
        <dbReference type="Pfam" id="PF04313"/>
    </source>
</evidence>
<proteinExistence type="predicted"/>
<dbReference type="InterPro" id="IPR007409">
    <property type="entry name" value="Restrct_endonuc_type1_HsdR_N"/>
</dbReference>
<keyword evidence="8" id="KW-0378">Hydrolase</keyword>
<keyword evidence="3" id="KW-0808">Transferase</keyword>
<sequence length="993" mass="116873">MNKEKLSKLINEFHNNIEFYKSSNYNESECRLNFIDKLLKIFGWDVDNEKMVAPQYREVVVESYDSNTGRPDYSMTLNGVTKFFVEAKKPSVPIEEKGTSAFQARSYGWTAKHPIAVLTNFEYLVIYDTSVMPSVEEGPMTALIGKYHYTEYLDKFEEIDQLISRESVYCGNFDKQYQFVDKYKTLVDDMFLKQINDWRLELGKYLHNKQIPIEIINDETQGFINQIIFLRICEDRKLPTYRTLYETIHDEDMVEEKMSELLRDAEAKYNTGILKGNHLRVDMNEKVIHDMIEMLYYPKSPYAFNIIKADLLGRIYEMFLVEHLAVNEYNQLILKQKNEALNRDVVSTPVPMVKYMVKKSLAELVDNKSPEEIKRIHIADISCGSGVFLLEAYEYLLNACTEWYINNDKAHLVELQKGVYKLPIAEKKEILLKCIYGVDIDYHACEVAKFTLLLKLLEQETEASILSEVPVLPDLSLNIQMGNALVDSDMIEKYQGWDDIEDINPFDWSLINDGKKFTIILGNPPYVKTSDMIKFSSAKEIEIYKKVYESAYKQFDRYFLFVERACNLLEERGSLCYFIPNKFAKIEAGKKLRELLTKARYVKEYTDFGSVQFFKEKDKTIYSSILYLQKEPQDSFIFREVTDGEEWMLNNEKTTKYVQLDCSIINQEPWILTTDTKLLSDMEHLYKKSVLVEDEYDVFNGIQTSAEQPIPVYWFSDKEIVEEEENYYKIYKFDQYYRIEKAILRPYFKPNNQKERQISTYDAYETNKWIIFPYDNEGKLIQAKRMMEEYPYTLAYLKDRYSIIVPRQISGRKTDRDVPYAEGHPDDWYQYGRNQGLTRFNGTEKLIIGVMWRDYPKYLYDKKNYIIASGETAGFCGIAQKQESRYTLEFLQAYLMHPLIARIIVNRGSNFDKGYVTNGTGILRNLPLIKIDFTNEQISNKYESINQDARKIYEINDRLLQPLGNKEITILTRQKQVLVKKIAKNMDEMIHES</sequence>
<protein>
    <recommendedName>
        <fullName evidence="1">site-specific DNA-methyltransferase (adenine-specific)</fullName>
        <ecNumber evidence="1">2.1.1.72</ecNumber>
    </recommendedName>
</protein>
<dbReference type="Gene3D" id="3.90.1570.30">
    <property type="match status" value="1"/>
</dbReference>
<dbReference type="Proteomes" id="UP000595897">
    <property type="component" value="Chromosome"/>
</dbReference>
<evidence type="ECO:0000256" key="5">
    <source>
        <dbReference type="ARBA" id="ARBA00047942"/>
    </source>
</evidence>
<comment type="catalytic activity">
    <reaction evidence="5">
        <text>a 2'-deoxyadenosine in DNA + S-adenosyl-L-methionine = an N(6)-methyl-2'-deoxyadenosine in DNA + S-adenosyl-L-homocysteine + H(+)</text>
        <dbReference type="Rhea" id="RHEA:15197"/>
        <dbReference type="Rhea" id="RHEA-COMP:12418"/>
        <dbReference type="Rhea" id="RHEA-COMP:12419"/>
        <dbReference type="ChEBI" id="CHEBI:15378"/>
        <dbReference type="ChEBI" id="CHEBI:57856"/>
        <dbReference type="ChEBI" id="CHEBI:59789"/>
        <dbReference type="ChEBI" id="CHEBI:90615"/>
        <dbReference type="ChEBI" id="CHEBI:90616"/>
        <dbReference type="EC" id="2.1.1.72"/>
    </reaction>
</comment>
<keyword evidence="9" id="KW-1185">Reference proteome</keyword>
<dbReference type="PANTHER" id="PTHR33841">
    <property type="entry name" value="DNA METHYLTRANSFERASE YEEA-RELATED"/>
    <property type="match status" value="1"/>
</dbReference>
<dbReference type="InterPro" id="IPR002052">
    <property type="entry name" value="DNA_methylase_N6_adenine_CS"/>
</dbReference>
<dbReference type="PROSITE" id="PS00092">
    <property type="entry name" value="N6_MTASE"/>
    <property type="match status" value="1"/>
</dbReference>
<keyword evidence="2" id="KW-0489">Methyltransferase</keyword>
<dbReference type="InterPro" id="IPR011639">
    <property type="entry name" value="MethylTrfase_TaqI-like_dom"/>
</dbReference>
<keyword evidence="4" id="KW-0949">S-adenosyl-L-methionine</keyword>
<evidence type="ECO:0000259" key="7">
    <source>
        <dbReference type="Pfam" id="PF07669"/>
    </source>
</evidence>
<organism evidence="8 9">
    <name type="scientific">Anaeromicropila herbilytica</name>
    <dbReference type="NCBI Taxonomy" id="2785025"/>
    <lineage>
        <taxon>Bacteria</taxon>
        <taxon>Bacillati</taxon>
        <taxon>Bacillota</taxon>
        <taxon>Clostridia</taxon>
        <taxon>Lachnospirales</taxon>
        <taxon>Lachnospiraceae</taxon>
        <taxon>Anaeromicropila</taxon>
    </lineage>
</organism>
<accession>A0A7R7IFA9</accession>
<evidence type="ECO:0000256" key="1">
    <source>
        <dbReference type="ARBA" id="ARBA00011900"/>
    </source>
</evidence>
<dbReference type="InterPro" id="IPR050953">
    <property type="entry name" value="N4_N6_ade-DNA_methylase"/>
</dbReference>
<evidence type="ECO:0000256" key="2">
    <source>
        <dbReference type="ARBA" id="ARBA00022603"/>
    </source>
</evidence>
<keyword evidence="8" id="KW-0540">Nuclease</keyword>
<dbReference type="GO" id="GO:0005524">
    <property type="term" value="F:ATP binding"/>
    <property type="evidence" value="ECO:0007669"/>
    <property type="project" value="UniProtKB-KW"/>
</dbReference>